<sequence>MKVVEIRMLQWMCEHIRRDRIRNEDTQDTVRVVPMEDNMREARLRWFGHVKRRCMDARSSVDLRGRCGLKKY</sequence>
<dbReference type="Proteomes" id="UP000824120">
    <property type="component" value="Chromosome 8"/>
</dbReference>
<evidence type="ECO:0000313" key="2">
    <source>
        <dbReference type="Proteomes" id="UP000824120"/>
    </source>
</evidence>
<proteinExistence type="predicted"/>
<dbReference type="AlphaFoldDB" id="A0A9J5XVU6"/>
<comment type="caution">
    <text evidence="1">The sequence shown here is derived from an EMBL/GenBank/DDBJ whole genome shotgun (WGS) entry which is preliminary data.</text>
</comment>
<dbReference type="OrthoDB" id="424543at2759"/>
<dbReference type="EMBL" id="JACXVP010000008">
    <property type="protein sequence ID" value="KAG5591858.1"/>
    <property type="molecule type" value="Genomic_DNA"/>
</dbReference>
<gene>
    <name evidence="1" type="ORF">H5410_042372</name>
</gene>
<reference evidence="1 2" key="1">
    <citation type="submission" date="2020-09" db="EMBL/GenBank/DDBJ databases">
        <title>De no assembly of potato wild relative species, Solanum commersonii.</title>
        <authorList>
            <person name="Cho K."/>
        </authorList>
    </citation>
    <scope>NUCLEOTIDE SEQUENCE [LARGE SCALE GENOMIC DNA]</scope>
    <source>
        <strain evidence="1">LZ3.2</strain>
        <tissue evidence="1">Leaf</tissue>
    </source>
</reference>
<accession>A0A9J5XVU6</accession>
<organism evidence="1 2">
    <name type="scientific">Solanum commersonii</name>
    <name type="common">Commerson's wild potato</name>
    <name type="synonym">Commerson's nightshade</name>
    <dbReference type="NCBI Taxonomy" id="4109"/>
    <lineage>
        <taxon>Eukaryota</taxon>
        <taxon>Viridiplantae</taxon>
        <taxon>Streptophyta</taxon>
        <taxon>Embryophyta</taxon>
        <taxon>Tracheophyta</taxon>
        <taxon>Spermatophyta</taxon>
        <taxon>Magnoliopsida</taxon>
        <taxon>eudicotyledons</taxon>
        <taxon>Gunneridae</taxon>
        <taxon>Pentapetalae</taxon>
        <taxon>asterids</taxon>
        <taxon>lamiids</taxon>
        <taxon>Solanales</taxon>
        <taxon>Solanaceae</taxon>
        <taxon>Solanoideae</taxon>
        <taxon>Solaneae</taxon>
        <taxon>Solanum</taxon>
    </lineage>
</organism>
<name>A0A9J5XVU6_SOLCO</name>
<keyword evidence="2" id="KW-1185">Reference proteome</keyword>
<evidence type="ECO:0000313" key="1">
    <source>
        <dbReference type="EMBL" id="KAG5591858.1"/>
    </source>
</evidence>
<protein>
    <submittedName>
        <fullName evidence="1">Uncharacterized protein</fullName>
    </submittedName>
</protein>